<keyword evidence="2" id="KW-1185">Reference proteome</keyword>
<sequence>MNLPTIECARALRDGGIDAMAALDDALANALATIPETAHRDLKQAVGRVMATIMGEVINPAVVAFPALEPNEEVWREAIRQRVSARAAKLPPSA</sequence>
<accession>A0A0U3CJ12</accession>
<dbReference type="Proteomes" id="UP000060699">
    <property type="component" value="Chromosome"/>
</dbReference>
<evidence type="ECO:0000313" key="2">
    <source>
        <dbReference type="Proteomes" id="UP000060699"/>
    </source>
</evidence>
<reference evidence="1 2" key="1">
    <citation type="submission" date="2015-12" db="EMBL/GenBank/DDBJ databases">
        <title>Complete genome of Roseateles depolymerans KCTC 42856.</title>
        <authorList>
            <person name="Kim K.M."/>
        </authorList>
    </citation>
    <scope>NUCLEOTIDE SEQUENCE [LARGE SCALE GENOMIC DNA]</scope>
    <source>
        <strain evidence="1 2">KCTC 42856</strain>
    </source>
</reference>
<dbReference type="KEGG" id="rdp:RD2015_4167"/>
<dbReference type="AlphaFoldDB" id="A0A0U3CJ12"/>
<name>A0A0U3CJ12_9BURK</name>
<organism evidence="1 2">
    <name type="scientific">Roseateles depolymerans</name>
    <dbReference type="NCBI Taxonomy" id="76731"/>
    <lineage>
        <taxon>Bacteria</taxon>
        <taxon>Pseudomonadati</taxon>
        <taxon>Pseudomonadota</taxon>
        <taxon>Betaproteobacteria</taxon>
        <taxon>Burkholderiales</taxon>
        <taxon>Sphaerotilaceae</taxon>
        <taxon>Roseateles</taxon>
    </lineage>
</organism>
<gene>
    <name evidence="1" type="ORF">RD2015_4167</name>
</gene>
<protein>
    <submittedName>
        <fullName evidence="1">Uncharacterized protein</fullName>
    </submittedName>
</protein>
<evidence type="ECO:0000313" key="1">
    <source>
        <dbReference type="EMBL" id="ALV08616.1"/>
    </source>
</evidence>
<dbReference type="EMBL" id="CP013729">
    <property type="protein sequence ID" value="ALV08616.1"/>
    <property type="molecule type" value="Genomic_DNA"/>
</dbReference>
<proteinExistence type="predicted"/>